<sequence length="1025" mass="116673">MATARPVPPPITATDANPVLKHDDLHNLRRRFIGPMPERVVSQLEGPTSGLETKSFFSFLKRHRQADDTSDDNSVRDAIRRHALQFFIGHGGKEEDFTEAEERHIREQMYTRWKQSEWGQAHTRRREARSGGGNLRNWVGNSFDVGVFLGVDIINKHPPSRVLDPTATNGTASRVPMTRADTGADTFFTAPSRPMPPTETFSDLSASQLTDLSSSSSLSPKDINAVRPISADSSTPLLSVAQSKDKSISSIRKTCSELPYSPSAPSAGPSINYASTQGDRREVHYLTVPHDRKGKGKMVRYSPEILEQTSREETATPEPAPPEEVLARSGSAVEDTSAGAVQQAVTSSERDVIMRDRMMVQVSFTSDTLGPNFDSSKNRVTPHMQYEDYSEYLVVWRKQRLELYKNYSIPGEEWFTGHKQLAFLIPFRPTTKLSLYSFTDFTFAITCPTASFRTRSRTRTRYLLYGSRNGTNIFIFNNKSRTRATDWHWKLWRHLGNELPLSVEVRCPTLDARLQIDIPRDSLTDEATYAVFTPSNIKDLCIHVLRQAADYNEVIGRVIRDGGSFELAWRMDIRLDWIWQPNDLFGNKRDWSVLYGLAIKQSGQPAHLELRIQEHRATRLILKDGTRLDEPLGIEGYVERIRPNSSFKEALYLSTHDGYIFFLAPSQANPPSPPGPPDESLKLEDLRTAEAMRGARQILHAAHMSDLRDIVAVRRATQLVSQHIEQVNVKDTPEWEDEENFWENVASFDEDHEDPGGSEGLAKAGDKARLRVRRSFELLFVTGQVVKFEAYSCQHALEWISKLRPLISYWRKRHRIDARTEMNVVYASTGRPRVTPRMHHETGRESPPDAPPDPEVSSPQLSAYYSWCLLKNCRAISRIGKLYGHKELRGQYQHMQLILVAGHLVEYHTSRSSYLAALRLPEGQYSPDTPPLPRRYKDGLESDDLDEDTLFMVWWTTGGTSHKQIPENVLPGLNAKRNVSVYRTRSKLERDTWVFAIRAEIEKAVRVEREREVRLREAGGLVKRR</sequence>
<proteinExistence type="predicted"/>
<protein>
    <submittedName>
        <fullName evidence="1">Uncharacterized protein</fullName>
    </submittedName>
</protein>
<gene>
    <name evidence="1" type="ORF">BDY19DRAFT_995822</name>
</gene>
<dbReference type="EMBL" id="MU274923">
    <property type="protein sequence ID" value="KAI0086533.1"/>
    <property type="molecule type" value="Genomic_DNA"/>
</dbReference>
<accession>A0ACB8TWS3</accession>
<comment type="caution">
    <text evidence="1">The sequence shown here is derived from an EMBL/GenBank/DDBJ whole genome shotgun (WGS) entry which is preliminary data.</text>
</comment>
<reference evidence="1" key="1">
    <citation type="journal article" date="2021" name="Environ. Microbiol.">
        <title>Gene family expansions and transcriptome signatures uncover fungal adaptations to wood decay.</title>
        <authorList>
            <person name="Hage H."/>
            <person name="Miyauchi S."/>
            <person name="Viragh M."/>
            <person name="Drula E."/>
            <person name="Min B."/>
            <person name="Chaduli D."/>
            <person name="Navarro D."/>
            <person name="Favel A."/>
            <person name="Norest M."/>
            <person name="Lesage-Meessen L."/>
            <person name="Balint B."/>
            <person name="Merenyi Z."/>
            <person name="de Eugenio L."/>
            <person name="Morin E."/>
            <person name="Martinez A.T."/>
            <person name="Baldrian P."/>
            <person name="Stursova M."/>
            <person name="Martinez M.J."/>
            <person name="Novotny C."/>
            <person name="Magnuson J.K."/>
            <person name="Spatafora J.W."/>
            <person name="Maurice S."/>
            <person name="Pangilinan J."/>
            <person name="Andreopoulos W."/>
            <person name="LaButti K."/>
            <person name="Hundley H."/>
            <person name="Na H."/>
            <person name="Kuo A."/>
            <person name="Barry K."/>
            <person name="Lipzen A."/>
            <person name="Henrissat B."/>
            <person name="Riley R."/>
            <person name="Ahrendt S."/>
            <person name="Nagy L.G."/>
            <person name="Grigoriev I.V."/>
            <person name="Martin F."/>
            <person name="Rosso M.N."/>
        </authorList>
    </citation>
    <scope>NUCLEOTIDE SEQUENCE</scope>
    <source>
        <strain evidence="1">CBS 384.51</strain>
    </source>
</reference>
<evidence type="ECO:0000313" key="2">
    <source>
        <dbReference type="Proteomes" id="UP001055072"/>
    </source>
</evidence>
<keyword evidence="2" id="KW-1185">Reference proteome</keyword>
<evidence type="ECO:0000313" key="1">
    <source>
        <dbReference type="EMBL" id="KAI0086533.1"/>
    </source>
</evidence>
<dbReference type="Proteomes" id="UP001055072">
    <property type="component" value="Unassembled WGS sequence"/>
</dbReference>
<name>A0ACB8TWS3_9APHY</name>
<organism evidence="1 2">
    <name type="scientific">Irpex rosettiformis</name>
    <dbReference type="NCBI Taxonomy" id="378272"/>
    <lineage>
        <taxon>Eukaryota</taxon>
        <taxon>Fungi</taxon>
        <taxon>Dikarya</taxon>
        <taxon>Basidiomycota</taxon>
        <taxon>Agaricomycotina</taxon>
        <taxon>Agaricomycetes</taxon>
        <taxon>Polyporales</taxon>
        <taxon>Irpicaceae</taxon>
        <taxon>Irpex</taxon>
    </lineage>
</organism>